<dbReference type="GO" id="GO:0097363">
    <property type="term" value="F:protein O-acetylglucosaminyltransferase activity"/>
    <property type="evidence" value="ECO:0007669"/>
    <property type="project" value="UniProtKB-EC"/>
</dbReference>
<evidence type="ECO:0000256" key="7">
    <source>
        <dbReference type="ARBA" id="ARBA00022803"/>
    </source>
</evidence>
<dbReference type="Pfam" id="PF13844">
    <property type="entry name" value="Glyco_transf_41"/>
    <property type="match status" value="2"/>
</dbReference>
<dbReference type="eggNOG" id="COG3914">
    <property type="taxonomic scope" value="Bacteria"/>
</dbReference>
<evidence type="ECO:0000256" key="4">
    <source>
        <dbReference type="ARBA" id="ARBA00022676"/>
    </source>
</evidence>
<proteinExistence type="inferred from homology"/>
<evidence type="ECO:0000313" key="11">
    <source>
        <dbReference type="Proteomes" id="UP000027395"/>
    </source>
</evidence>
<keyword evidence="4 10" id="KW-0328">Glycosyltransferase</keyword>
<dbReference type="HOGENOM" id="CLU_001721_3_1_3"/>
<reference evidence="10 11" key="1">
    <citation type="journal article" date="2014" name="Appl. Environ. Microbiol.">
        <title>Elucidation of insertion elements encoded on plasmids and in vitro construction of shuttle vectors from the toxic cyanobacterium Planktothrix.</title>
        <authorList>
            <person name="Christiansen G."/>
            <person name="Goesmann A."/>
            <person name="Kurmayer R."/>
        </authorList>
    </citation>
    <scope>NUCLEOTIDE SEQUENCE [LARGE SCALE GENOMIC DNA]</scope>
    <source>
        <strain evidence="10 11">NIVA-CYA 126/8</strain>
    </source>
</reference>
<evidence type="ECO:0000256" key="1">
    <source>
        <dbReference type="ARBA" id="ARBA00004922"/>
    </source>
</evidence>
<accession>A0A073CID9</accession>
<gene>
    <name evidence="10" type="ORF">A19Y_3282</name>
</gene>
<dbReference type="STRING" id="388467.A19Y_3282"/>
<evidence type="ECO:0000256" key="3">
    <source>
        <dbReference type="ARBA" id="ARBA00011970"/>
    </source>
</evidence>
<dbReference type="Gene3D" id="3.40.50.2000">
    <property type="entry name" value="Glycogen Phosphorylase B"/>
    <property type="match status" value="1"/>
</dbReference>
<dbReference type="InterPro" id="IPR019734">
    <property type="entry name" value="TPR_rpt"/>
</dbReference>
<keyword evidence="11" id="KW-1185">Reference proteome</keyword>
<dbReference type="SUPFAM" id="SSF48452">
    <property type="entry name" value="TPR-like"/>
    <property type="match status" value="1"/>
</dbReference>
<keyword evidence="7 8" id="KW-0802">TPR repeat</keyword>
<dbReference type="InterPro" id="IPR029489">
    <property type="entry name" value="OGT/SEC/SPY_C"/>
</dbReference>
<protein>
    <recommendedName>
        <fullName evidence="3">protein O-GlcNAc transferase</fullName>
        <ecNumber evidence="3">2.4.1.255</ecNumber>
    </recommendedName>
</protein>
<dbReference type="Pfam" id="PF13181">
    <property type="entry name" value="TPR_8"/>
    <property type="match status" value="1"/>
</dbReference>
<dbReference type="AlphaFoldDB" id="A0A073CID9"/>
<feature type="domain" description="O-GlcNAc transferase C-terminal" evidence="9">
    <location>
        <begin position="412"/>
        <end position="559"/>
    </location>
</feature>
<keyword evidence="6" id="KW-0677">Repeat</keyword>
<dbReference type="SMART" id="SM00028">
    <property type="entry name" value="TPR"/>
    <property type="match status" value="8"/>
</dbReference>
<dbReference type="EMBL" id="CM002803">
    <property type="protein sequence ID" value="KEI68079.1"/>
    <property type="molecule type" value="Genomic_DNA"/>
</dbReference>
<dbReference type="PANTHER" id="PTHR44835:SF1">
    <property type="entry name" value="PROTEIN O-GLCNAC TRANSFERASE"/>
    <property type="match status" value="1"/>
</dbReference>
<dbReference type="Proteomes" id="UP000027395">
    <property type="component" value="Chromosome"/>
</dbReference>
<dbReference type="Pfam" id="PF13174">
    <property type="entry name" value="TPR_6"/>
    <property type="match status" value="1"/>
</dbReference>
<sequence length="776" mass="89434">MGGLFRCSLSQLGNLFCATTYYIQRLYAEALALEQAGYFEPAQAKYQRILELDQNNIQALQGLARTYFYEKKYDQVLEILEHCLILDGTQGSQYYSLGSVWEKLGNITEAISAYKLGIDLDKKGIDGCLKLGDLLAELGEFQTAQFYYQQGIDRQPHTAIGYLKLGNLFLGQNRVEDAITIYETALNIHPNHADLLYQMGLAFRVNQNSERADFYFALAAESQDQYETAIQFYHNILQTQLATVDIYLRLGNCYQNLDQGWEAVAIYEQALQRFPDGIELYLALISVWQSLGEIQTALQIAEQSIDRFTNHISVRFAKQSLLPILYDNSPEVFKFRQDFTEELVKLIEQTDLEDLEVKQQALTAIARGTHFYLQYQGYDDLELQKQYGGFVHRIMKANYPEWTKPLLLTQLSPNQKIKVGYISSHLTWHTVGLVFLGWLRDCDRDQFEIYCYYTGKDTDFITNLFQLYSDQFYHIYGNLENIVEQILADQIHILVFLDIGMCPQLTQIAGLRVAPIQCAAWGHPITTGLPTIDYFISAELLEPPRAENHYSERLFCLPNLGINYAQPPLLESQKTRLDFGLKADTILYLSCQSLFKYLPDFDLILVAIAKQVKTAQFVFIAHWNAAITEKFKQRLKRSFAEHHLDIQEYCIILPRLDKLDYLQLNNLADIGLDSLQFTGFLTTLDSLSCCLPLVTCEGEWMRSRQSAGILNRLGITETIAQNREEYIKIAIKLGLDLEWRLAIREKIKQNQWILYEDKSSVPALENFYQQTIHNFN</sequence>
<dbReference type="Gene3D" id="1.25.40.10">
    <property type="entry name" value="Tetratricopeptide repeat domain"/>
    <property type="match status" value="3"/>
</dbReference>
<evidence type="ECO:0000256" key="6">
    <source>
        <dbReference type="ARBA" id="ARBA00022737"/>
    </source>
</evidence>
<evidence type="ECO:0000256" key="5">
    <source>
        <dbReference type="ARBA" id="ARBA00022679"/>
    </source>
</evidence>
<organism evidence="10 11">
    <name type="scientific">Planktothrix agardhii (strain NIVA-CYA 126/8)</name>
    <dbReference type="NCBI Taxonomy" id="388467"/>
    <lineage>
        <taxon>Bacteria</taxon>
        <taxon>Bacillati</taxon>
        <taxon>Cyanobacteriota</taxon>
        <taxon>Cyanophyceae</taxon>
        <taxon>Oscillatoriophycideae</taxon>
        <taxon>Oscillatoriales</taxon>
        <taxon>Microcoleaceae</taxon>
        <taxon>Planktothrix</taxon>
    </lineage>
</organism>
<dbReference type="RefSeq" id="WP_052369641.1">
    <property type="nucleotide sequence ID" value="NZ_CM002803.1"/>
</dbReference>
<evidence type="ECO:0000256" key="2">
    <source>
        <dbReference type="ARBA" id="ARBA00005386"/>
    </source>
</evidence>
<evidence type="ECO:0000259" key="9">
    <source>
        <dbReference type="Pfam" id="PF13844"/>
    </source>
</evidence>
<dbReference type="Pfam" id="PF13432">
    <property type="entry name" value="TPR_16"/>
    <property type="match status" value="1"/>
</dbReference>
<name>A0A073CID9_PLAA1</name>
<dbReference type="EC" id="2.4.1.255" evidence="3"/>
<evidence type="ECO:0000256" key="8">
    <source>
        <dbReference type="PROSITE-ProRule" id="PRU00339"/>
    </source>
</evidence>
<feature type="domain" description="O-GlcNAc transferase C-terminal" evidence="9">
    <location>
        <begin position="575"/>
        <end position="750"/>
    </location>
</feature>
<evidence type="ECO:0000313" key="10">
    <source>
        <dbReference type="EMBL" id="KEI68079.1"/>
    </source>
</evidence>
<dbReference type="PROSITE" id="PS50005">
    <property type="entry name" value="TPR"/>
    <property type="match status" value="3"/>
</dbReference>
<dbReference type="PROSITE" id="PS50293">
    <property type="entry name" value="TPR_REGION"/>
    <property type="match status" value="1"/>
</dbReference>
<dbReference type="InterPro" id="IPR011990">
    <property type="entry name" value="TPR-like_helical_dom_sf"/>
</dbReference>
<feature type="repeat" description="TPR" evidence="8">
    <location>
        <begin position="91"/>
        <end position="124"/>
    </location>
</feature>
<feature type="repeat" description="TPR" evidence="8">
    <location>
        <begin position="159"/>
        <end position="192"/>
    </location>
</feature>
<comment type="similarity">
    <text evidence="2">Belongs to the glycosyltransferase 41 family. O-GlcNAc transferase subfamily.</text>
</comment>
<dbReference type="eggNOG" id="COG0457">
    <property type="taxonomic scope" value="Bacteria"/>
</dbReference>
<dbReference type="Gene3D" id="3.40.50.11380">
    <property type="match status" value="1"/>
</dbReference>
<dbReference type="PANTHER" id="PTHR44835">
    <property type="entry name" value="UDP-N-ACETYLGLUCOSAMINE--PEPTIDE N-ACETYLGLUCOSAMINYLTRANSFERASE SPINDLY-RELATED"/>
    <property type="match status" value="1"/>
</dbReference>
<keyword evidence="5 10" id="KW-0808">Transferase</keyword>
<dbReference type="InterPro" id="IPR051939">
    <property type="entry name" value="Glycosyltr_41/O-GlcNAc_trsf"/>
</dbReference>
<feature type="repeat" description="TPR" evidence="8">
    <location>
        <begin position="244"/>
        <end position="277"/>
    </location>
</feature>
<dbReference type="PATRIC" id="fig|388467.6.peg.3228"/>
<comment type="pathway">
    <text evidence="1">Protein modification; protein glycosylation.</text>
</comment>